<dbReference type="Proteomes" id="UP000037784">
    <property type="component" value="Unassembled WGS sequence"/>
</dbReference>
<name>A0A0M9UBI5_9CHLR</name>
<sequence length="62" mass="6963">MKLLGRKPEFWCRGEMNHAEDEDPQSYIEAVQNHGHGQSVAHEGLERALALPQAQARAPSLR</sequence>
<dbReference type="AlphaFoldDB" id="A0A0M9UBI5"/>
<dbReference type="EMBL" id="BBZA01000015">
    <property type="protein sequence ID" value="GAP61807.1"/>
    <property type="molecule type" value="Genomic_DNA"/>
</dbReference>
<evidence type="ECO:0000256" key="1">
    <source>
        <dbReference type="SAM" id="MobiDB-lite"/>
    </source>
</evidence>
<feature type="compositionally biased region" description="Low complexity" evidence="1">
    <location>
        <begin position="47"/>
        <end position="62"/>
    </location>
</feature>
<proteinExistence type="predicted"/>
<reference evidence="3" key="2">
    <citation type="submission" date="2015-08" db="EMBL/GenBank/DDBJ databases">
        <title>Draft Genome Sequence of a Heterotrophic Facultative Anaerobic Bacterium Ardenticatena maritima Strain 110S.</title>
        <authorList>
            <person name="Kawaichi S."/>
            <person name="Yoshida T."/>
            <person name="Sako Y."/>
            <person name="Nakamura R."/>
        </authorList>
    </citation>
    <scope>NUCLEOTIDE SEQUENCE [LARGE SCALE GENOMIC DNA]</scope>
    <source>
        <strain evidence="3">110S</strain>
    </source>
</reference>
<evidence type="ECO:0000313" key="2">
    <source>
        <dbReference type="EMBL" id="GAP61807.1"/>
    </source>
</evidence>
<evidence type="ECO:0000313" key="3">
    <source>
        <dbReference type="Proteomes" id="UP000037784"/>
    </source>
</evidence>
<accession>A0A0M9UBI5</accession>
<feature type="region of interest" description="Disordered" evidence="1">
    <location>
        <begin position="35"/>
        <end position="62"/>
    </location>
</feature>
<dbReference type="InParanoid" id="A0A0M9UBI5"/>
<organism evidence="2 3">
    <name type="scientific">Ardenticatena maritima</name>
    <dbReference type="NCBI Taxonomy" id="872965"/>
    <lineage>
        <taxon>Bacteria</taxon>
        <taxon>Bacillati</taxon>
        <taxon>Chloroflexota</taxon>
        <taxon>Ardenticatenia</taxon>
        <taxon>Ardenticatenales</taxon>
        <taxon>Ardenticatenaceae</taxon>
        <taxon>Ardenticatena</taxon>
    </lineage>
</organism>
<comment type="caution">
    <text evidence="2">The sequence shown here is derived from an EMBL/GenBank/DDBJ whole genome shotgun (WGS) entry which is preliminary data.</text>
</comment>
<keyword evidence="3" id="KW-1185">Reference proteome</keyword>
<reference evidence="2 3" key="1">
    <citation type="journal article" date="2015" name="Genome Announc.">
        <title>Draft Genome Sequence of a Heterotrophic Facultative Anaerobic Thermophilic Bacterium, Ardenticatena maritima Strain 110ST.</title>
        <authorList>
            <person name="Kawaichi S."/>
            <person name="Yoshida T."/>
            <person name="Sako Y."/>
            <person name="Nakamura R."/>
        </authorList>
    </citation>
    <scope>NUCLEOTIDE SEQUENCE [LARGE SCALE GENOMIC DNA]</scope>
    <source>
        <strain evidence="2 3">110S</strain>
    </source>
</reference>
<gene>
    <name evidence="2" type="ORF">ARMA_0230</name>
</gene>
<protein>
    <submittedName>
        <fullName evidence="2">Uncharacterized protein</fullName>
    </submittedName>
</protein>